<organism evidence="1 2">
    <name type="scientific">Porites lobata</name>
    <dbReference type="NCBI Taxonomy" id="104759"/>
    <lineage>
        <taxon>Eukaryota</taxon>
        <taxon>Metazoa</taxon>
        <taxon>Cnidaria</taxon>
        <taxon>Anthozoa</taxon>
        <taxon>Hexacorallia</taxon>
        <taxon>Scleractinia</taxon>
        <taxon>Fungiina</taxon>
        <taxon>Poritidae</taxon>
        <taxon>Porites</taxon>
    </lineage>
</organism>
<dbReference type="Proteomes" id="UP001159405">
    <property type="component" value="Unassembled WGS sequence"/>
</dbReference>
<protein>
    <submittedName>
        <fullName evidence="1">Uncharacterized protein</fullName>
    </submittedName>
</protein>
<sequence>MSLINVISSDRDLPETKLKTATLAYCGLQLRDAVSLFSRVETNQAEISKLKTSCQHFFNANSLLLRVSPTVWTIGYAIPYHAQILYDKYGLGLGLNSMQGREAKHVRLSQYSRHATLTGRWKLVLRHDYITCVWIRREDPFHSSYVKSKEQYIPSKISSDGFCYCGFSKEERGQCCKFCSSSLYRAVAQSAASGILTAEICNLASVTA</sequence>
<comment type="caution">
    <text evidence="1">The sequence shown here is derived from an EMBL/GenBank/DDBJ whole genome shotgun (WGS) entry which is preliminary data.</text>
</comment>
<dbReference type="EMBL" id="CALNXK010000123">
    <property type="protein sequence ID" value="CAH3162314.1"/>
    <property type="molecule type" value="Genomic_DNA"/>
</dbReference>
<keyword evidence="2" id="KW-1185">Reference proteome</keyword>
<evidence type="ECO:0000313" key="1">
    <source>
        <dbReference type="EMBL" id="CAH3162314.1"/>
    </source>
</evidence>
<accession>A0ABN8QHX2</accession>
<evidence type="ECO:0000313" key="2">
    <source>
        <dbReference type="Proteomes" id="UP001159405"/>
    </source>
</evidence>
<reference evidence="1 2" key="1">
    <citation type="submission" date="2022-05" db="EMBL/GenBank/DDBJ databases">
        <authorList>
            <consortium name="Genoscope - CEA"/>
            <person name="William W."/>
        </authorList>
    </citation>
    <scope>NUCLEOTIDE SEQUENCE [LARGE SCALE GENOMIC DNA]</scope>
</reference>
<name>A0ABN8QHX2_9CNID</name>
<gene>
    <name evidence="1" type="ORF">PLOB_00005253</name>
</gene>
<proteinExistence type="predicted"/>